<evidence type="ECO:0000313" key="2">
    <source>
        <dbReference type="Proteomes" id="UP001234178"/>
    </source>
</evidence>
<organism evidence="1 2">
    <name type="scientific">Daphnia magna</name>
    <dbReference type="NCBI Taxonomy" id="35525"/>
    <lineage>
        <taxon>Eukaryota</taxon>
        <taxon>Metazoa</taxon>
        <taxon>Ecdysozoa</taxon>
        <taxon>Arthropoda</taxon>
        <taxon>Crustacea</taxon>
        <taxon>Branchiopoda</taxon>
        <taxon>Diplostraca</taxon>
        <taxon>Cladocera</taxon>
        <taxon>Anomopoda</taxon>
        <taxon>Daphniidae</taxon>
        <taxon>Daphnia</taxon>
    </lineage>
</organism>
<gene>
    <name evidence="1" type="ORF">OUZ56_001761</name>
</gene>
<protein>
    <submittedName>
        <fullName evidence="1">Uncharacterized protein</fullName>
    </submittedName>
</protein>
<dbReference type="EMBL" id="JAOYFB010000036">
    <property type="protein sequence ID" value="KAK4019753.1"/>
    <property type="molecule type" value="Genomic_DNA"/>
</dbReference>
<dbReference type="Proteomes" id="UP001234178">
    <property type="component" value="Unassembled WGS sequence"/>
</dbReference>
<comment type="caution">
    <text evidence="1">The sequence shown here is derived from an EMBL/GenBank/DDBJ whole genome shotgun (WGS) entry which is preliminary data.</text>
</comment>
<evidence type="ECO:0000313" key="1">
    <source>
        <dbReference type="EMBL" id="KAK4019753.1"/>
    </source>
</evidence>
<name>A0ABR0A3N2_9CRUS</name>
<accession>A0ABR0A3N2</accession>
<sequence length="105" mass="11887">MAKENGLDQNFIPHSSLESCCAHSCSGTFSSFQWNPGYLIIRGQHNFKFDICGLQGGFTLEKREQQCNDYIRCTVGRDKIVLMLGDDSSQVQAIYIDNGFLRKDE</sequence>
<keyword evidence="2" id="KW-1185">Reference proteome</keyword>
<proteinExistence type="predicted"/>
<reference evidence="1 2" key="1">
    <citation type="journal article" date="2023" name="Nucleic Acids Res.">
        <title>The hologenome of Daphnia magna reveals possible DNA methylation and microbiome-mediated evolution of the host genome.</title>
        <authorList>
            <person name="Chaturvedi A."/>
            <person name="Li X."/>
            <person name="Dhandapani V."/>
            <person name="Marshall H."/>
            <person name="Kissane S."/>
            <person name="Cuenca-Cambronero M."/>
            <person name="Asole G."/>
            <person name="Calvet F."/>
            <person name="Ruiz-Romero M."/>
            <person name="Marangio P."/>
            <person name="Guigo R."/>
            <person name="Rago D."/>
            <person name="Mirbahai L."/>
            <person name="Eastwood N."/>
            <person name="Colbourne J.K."/>
            <person name="Zhou J."/>
            <person name="Mallon E."/>
            <person name="Orsini L."/>
        </authorList>
    </citation>
    <scope>NUCLEOTIDE SEQUENCE [LARGE SCALE GENOMIC DNA]</scope>
    <source>
        <strain evidence="1">LRV0_1</strain>
    </source>
</reference>